<evidence type="ECO:0000313" key="2">
    <source>
        <dbReference type="Proteomes" id="UP000308730"/>
    </source>
</evidence>
<dbReference type="OrthoDB" id="5987198at2759"/>
<organism evidence="1 2">
    <name type="scientific">Antrodiella citrinella</name>
    <dbReference type="NCBI Taxonomy" id="2447956"/>
    <lineage>
        <taxon>Eukaryota</taxon>
        <taxon>Fungi</taxon>
        <taxon>Dikarya</taxon>
        <taxon>Basidiomycota</taxon>
        <taxon>Agaricomycotina</taxon>
        <taxon>Agaricomycetes</taxon>
        <taxon>Polyporales</taxon>
        <taxon>Steccherinaceae</taxon>
        <taxon>Antrodiella</taxon>
    </lineage>
</organism>
<accession>A0A4S4MZI1</accession>
<dbReference type="EMBL" id="SGPM01000033">
    <property type="protein sequence ID" value="THH31946.1"/>
    <property type="molecule type" value="Genomic_DNA"/>
</dbReference>
<evidence type="ECO:0000313" key="1">
    <source>
        <dbReference type="EMBL" id="THH31946.1"/>
    </source>
</evidence>
<dbReference type="Proteomes" id="UP000308730">
    <property type="component" value="Unassembled WGS sequence"/>
</dbReference>
<sequence length="303" mass="35528">MDPYYSMIMQDARWIASSAEVGNSAEQYWRALYDFFASKGYILRPRLRPGWTPSWQANVDVQDKDRANKLFRQEYEDALWEPSYYSMEDSIDPRDHYGDLFMIKRMETDSQEVNLLLEFSTLEMRANPYNHSVPVLDHFLKPDDPSVTFIVTPYLRPIKDPPFRLAGEIMGYLEQVLEVHPPDGSLEDAEHIERNNCNVAYYFGHLRGCDRHDTDLTDTSAAGVPTIGPLQGAMTEGMRYDLNHFINGFRPYWTILNHIKGLEELLDRMKSMDTGTALREFVEFRRMTPQNRTRQWWSLFRIS</sequence>
<reference evidence="1 2" key="1">
    <citation type="submission" date="2019-02" db="EMBL/GenBank/DDBJ databases">
        <title>Genome sequencing of the rare red list fungi Antrodiella citrinella (Flaviporus citrinellus).</title>
        <authorList>
            <person name="Buettner E."/>
            <person name="Kellner H."/>
        </authorList>
    </citation>
    <scope>NUCLEOTIDE SEQUENCE [LARGE SCALE GENOMIC DNA]</scope>
    <source>
        <strain evidence="1 2">DSM 108506</strain>
    </source>
</reference>
<keyword evidence="2" id="KW-1185">Reference proteome</keyword>
<protein>
    <submittedName>
        <fullName evidence="1">Uncharacterized protein</fullName>
    </submittedName>
</protein>
<dbReference type="AlphaFoldDB" id="A0A4S4MZI1"/>
<comment type="caution">
    <text evidence="1">The sequence shown here is derived from an EMBL/GenBank/DDBJ whole genome shotgun (WGS) entry which is preliminary data.</text>
</comment>
<proteinExistence type="predicted"/>
<gene>
    <name evidence="1" type="ORF">EUX98_g2224</name>
</gene>
<name>A0A4S4MZI1_9APHY</name>